<organism evidence="6 7">
    <name type="scientific">Adineta steineri</name>
    <dbReference type="NCBI Taxonomy" id="433720"/>
    <lineage>
        <taxon>Eukaryota</taxon>
        <taxon>Metazoa</taxon>
        <taxon>Spiralia</taxon>
        <taxon>Gnathifera</taxon>
        <taxon>Rotifera</taxon>
        <taxon>Eurotatoria</taxon>
        <taxon>Bdelloidea</taxon>
        <taxon>Adinetida</taxon>
        <taxon>Adinetidae</taxon>
        <taxon>Adineta</taxon>
    </lineage>
</organism>
<dbReference type="OrthoDB" id="448399at2759"/>
<evidence type="ECO:0000256" key="2">
    <source>
        <dbReference type="ARBA" id="ARBA00022801"/>
    </source>
</evidence>
<reference evidence="6" key="1">
    <citation type="submission" date="2021-02" db="EMBL/GenBank/DDBJ databases">
        <authorList>
            <person name="Nowell W R."/>
        </authorList>
    </citation>
    <scope>NUCLEOTIDE SEQUENCE</scope>
</reference>
<dbReference type="FunFam" id="3.30.420.10:FF:000034">
    <property type="entry name" value="3'-5' exoribonuclease 1"/>
    <property type="match status" value="1"/>
</dbReference>
<evidence type="ECO:0000256" key="4">
    <source>
        <dbReference type="SAM" id="MobiDB-lite"/>
    </source>
</evidence>
<dbReference type="InterPro" id="IPR012337">
    <property type="entry name" value="RNaseH-like_sf"/>
</dbReference>
<dbReference type="SMART" id="SM00479">
    <property type="entry name" value="EXOIII"/>
    <property type="match status" value="1"/>
</dbReference>
<feature type="compositionally biased region" description="Low complexity" evidence="4">
    <location>
        <begin position="62"/>
        <end position="82"/>
    </location>
</feature>
<name>A0A814ITD3_9BILA</name>
<evidence type="ECO:0000259" key="5">
    <source>
        <dbReference type="SMART" id="SM00479"/>
    </source>
</evidence>
<dbReference type="InterPro" id="IPR047201">
    <property type="entry name" value="ERI-1_3'hExo-like"/>
</dbReference>
<gene>
    <name evidence="6" type="ORF">VCS650_LOCUS16181</name>
</gene>
<accession>A0A814ITD3</accession>
<evidence type="ECO:0000313" key="6">
    <source>
        <dbReference type="EMBL" id="CAF1028229.1"/>
    </source>
</evidence>
<feature type="domain" description="Exonuclease" evidence="5">
    <location>
        <begin position="210"/>
        <end position="396"/>
    </location>
</feature>
<dbReference type="GO" id="GO:0000175">
    <property type="term" value="F:3'-5'-RNA exonuclease activity"/>
    <property type="evidence" value="ECO:0007669"/>
    <property type="project" value="InterPro"/>
</dbReference>
<feature type="compositionally biased region" description="Polar residues" evidence="4">
    <location>
        <begin position="405"/>
        <end position="419"/>
    </location>
</feature>
<proteinExistence type="predicted"/>
<evidence type="ECO:0000313" key="7">
    <source>
        <dbReference type="Proteomes" id="UP000663891"/>
    </source>
</evidence>
<dbReference type="PANTHER" id="PTHR23044:SF61">
    <property type="entry name" value="3'-5' EXORIBONUCLEASE 1-RELATED"/>
    <property type="match status" value="1"/>
</dbReference>
<keyword evidence="2" id="KW-0378">Hydrolase</keyword>
<feature type="region of interest" description="Disordered" evidence="4">
    <location>
        <begin position="405"/>
        <end position="426"/>
    </location>
</feature>
<dbReference type="CDD" id="cd06133">
    <property type="entry name" value="ERI-1_3'hExo_like"/>
    <property type="match status" value="1"/>
</dbReference>
<evidence type="ECO:0000256" key="3">
    <source>
        <dbReference type="ARBA" id="ARBA00022839"/>
    </source>
</evidence>
<dbReference type="Pfam" id="PF00929">
    <property type="entry name" value="RNase_T"/>
    <property type="match status" value="1"/>
</dbReference>
<dbReference type="Proteomes" id="UP000663891">
    <property type="component" value="Unassembled WGS sequence"/>
</dbReference>
<sequence>MSNESREQILSDFQDCTGLENVEECIAILQQHEWSLMDAIQAVHEGIGGINDNESTVPVQHTTNYSTSSIVNNTTNQNISNNKRQSDSNEFDDTDQPRIIKTIPGNQRIAIGTHPTAENTSGTDANSFLTEEQRLSKQKPMIHQVSQKTIGKFSARINQMTSEQLDFYFSFTIISGDMDIRRIRLKHYYKYELTFQCKNPLTMIEQQFEYIAVVDFEATCEDQQDNYQNEIIEFPIVLINVQQQTIVDKFQSYCRPIINPILSKFCTDLTGIEQHQVDSAPTFVEVLHNVETWLNERKLLLPANKHTFAFATDGPWDFTKFLQLQCQLSSIPYPQWATEWIDLRKEFAHFYSVKRCGINKMLAKLGLTFDGRPHSGIDDATNIARIGLELLKDGCILSFNDSIHSSDPKSTPRNNNNYDDSIVFKN</sequence>
<dbReference type="InterPro" id="IPR036397">
    <property type="entry name" value="RNaseH_sf"/>
</dbReference>
<dbReference type="Gene3D" id="3.30.420.10">
    <property type="entry name" value="Ribonuclease H-like superfamily/Ribonuclease H"/>
    <property type="match status" value="1"/>
</dbReference>
<dbReference type="InterPro" id="IPR013520">
    <property type="entry name" value="Ribonucl_H"/>
</dbReference>
<dbReference type="Pfam" id="PF14555">
    <property type="entry name" value="UBA_4"/>
    <property type="match status" value="1"/>
</dbReference>
<protein>
    <recommendedName>
        <fullName evidence="5">Exonuclease domain-containing protein</fullName>
    </recommendedName>
</protein>
<dbReference type="Gene3D" id="1.10.8.10">
    <property type="entry name" value="DNA helicase RuvA subunit, C-terminal domain"/>
    <property type="match status" value="1"/>
</dbReference>
<dbReference type="SUPFAM" id="SSF53098">
    <property type="entry name" value="Ribonuclease H-like"/>
    <property type="match status" value="1"/>
</dbReference>
<evidence type="ECO:0000256" key="1">
    <source>
        <dbReference type="ARBA" id="ARBA00022722"/>
    </source>
</evidence>
<dbReference type="AlphaFoldDB" id="A0A814ITD3"/>
<keyword evidence="3" id="KW-0269">Exonuclease</keyword>
<dbReference type="InterPro" id="IPR051274">
    <property type="entry name" value="3-5_Exoribonuclease"/>
</dbReference>
<keyword evidence="1" id="KW-0540">Nuclease</keyword>
<feature type="region of interest" description="Disordered" evidence="4">
    <location>
        <begin position="53"/>
        <end position="97"/>
    </location>
</feature>
<dbReference type="EMBL" id="CAJNON010000143">
    <property type="protein sequence ID" value="CAF1028229.1"/>
    <property type="molecule type" value="Genomic_DNA"/>
</dbReference>
<dbReference type="GO" id="GO:0003676">
    <property type="term" value="F:nucleic acid binding"/>
    <property type="evidence" value="ECO:0007669"/>
    <property type="project" value="InterPro"/>
</dbReference>
<comment type="caution">
    <text evidence="6">The sequence shown here is derived from an EMBL/GenBank/DDBJ whole genome shotgun (WGS) entry which is preliminary data.</text>
</comment>
<dbReference type="PANTHER" id="PTHR23044">
    <property type="entry name" value="3'-5' EXONUCLEASE ERI1-RELATED"/>
    <property type="match status" value="1"/>
</dbReference>